<organism evidence="2 3">
    <name type="scientific">Romanomermis culicivorax</name>
    <name type="common">Nematode worm</name>
    <dbReference type="NCBI Taxonomy" id="13658"/>
    <lineage>
        <taxon>Eukaryota</taxon>
        <taxon>Metazoa</taxon>
        <taxon>Ecdysozoa</taxon>
        <taxon>Nematoda</taxon>
        <taxon>Enoplea</taxon>
        <taxon>Dorylaimia</taxon>
        <taxon>Mermithida</taxon>
        <taxon>Mermithoidea</taxon>
        <taxon>Mermithidae</taxon>
        <taxon>Romanomermis</taxon>
    </lineage>
</organism>
<dbReference type="AlphaFoldDB" id="A0A915KKN0"/>
<dbReference type="PANTHER" id="PTHR45920">
    <property type="entry name" value="FORMIN HOMOLOGY 2 DOMAIN CONTAINING, ISOFORM I"/>
    <property type="match status" value="1"/>
</dbReference>
<keyword evidence="2" id="KW-1185">Reference proteome</keyword>
<dbReference type="InterPro" id="IPR011989">
    <property type="entry name" value="ARM-like"/>
</dbReference>
<accession>A0A915KKN0</accession>
<protein>
    <submittedName>
        <fullName evidence="3">FHOD1 N-terminal GTPase-binding domain-containing protein</fullName>
    </submittedName>
</protein>
<evidence type="ECO:0000313" key="3">
    <source>
        <dbReference type="WBParaSite" id="nRc.2.0.1.t38390-RA"/>
    </source>
</evidence>
<evidence type="ECO:0000313" key="2">
    <source>
        <dbReference type="Proteomes" id="UP000887565"/>
    </source>
</evidence>
<dbReference type="WBParaSite" id="nRc.2.0.1.t38390-RA">
    <property type="protein sequence ID" value="nRc.2.0.1.t38390-RA"/>
    <property type="gene ID" value="nRc.2.0.1.g38390"/>
</dbReference>
<dbReference type="Pfam" id="PF18382">
    <property type="entry name" value="Formin_GBD_N"/>
    <property type="match status" value="1"/>
</dbReference>
<dbReference type="GO" id="GO:0005737">
    <property type="term" value="C:cytoplasm"/>
    <property type="evidence" value="ECO:0007669"/>
    <property type="project" value="TreeGrafter"/>
</dbReference>
<dbReference type="GO" id="GO:0051015">
    <property type="term" value="F:actin filament binding"/>
    <property type="evidence" value="ECO:0007669"/>
    <property type="project" value="TreeGrafter"/>
</dbReference>
<reference evidence="3" key="1">
    <citation type="submission" date="2022-11" db="UniProtKB">
        <authorList>
            <consortium name="WormBaseParasite"/>
        </authorList>
    </citation>
    <scope>IDENTIFICATION</scope>
</reference>
<name>A0A915KKN0_ROMCU</name>
<dbReference type="Proteomes" id="UP000887565">
    <property type="component" value="Unplaced"/>
</dbReference>
<feature type="domain" description="FHOD1 N-terminal GTPase-binding" evidence="1">
    <location>
        <begin position="9"/>
        <end position="111"/>
    </location>
</feature>
<dbReference type="GO" id="GO:0005856">
    <property type="term" value="C:cytoskeleton"/>
    <property type="evidence" value="ECO:0007669"/>
    <property type="project" value="TreeGrafter"/>
</dbReference>
<dbReference type="PANTHER" id="PTHR45920:SF7">
    <property type="entry name" value="FORMIN-G"/>
    <property type="match status" value="1"/>
</dbReference>
<dbReference type="Gene3D" id="1.25.10.10">
    <property type="entry name" value="Leucine-rich Repeat Variant"/>
    <property type="match status" value="1"/>
</dbReference>
<sequence>MSKNVVLNVKVQYINDIDPFSTSLAYLEPSRPFTHSFELHVPLGDQIPYVHKLLRAPHKVEECTMQIYRPRTDQFVQVRLDPAPSSALGLRQENTDYFGAYLDWDMSLAEQ</sequence>
<dbReference type="GO" id="GO:0030866">
    <property type="term" value="P:cortical actin cytoskeleton organization"/>
    <property type="evidence" value="ECO:0007669"/>
    <property type="project" value="TreeGrafter"/>
</dbReference>
<dbReference type="InterPro" id="IPR041387">
    <property type="entry name" value="FHOD1_GBD_N"/>
</dbReference>
<proteinExistence type="predicted"/>
<evidence type="ECO:0000259" key="1">
    <source>
        <dbReference type="Pfam" id="PF18382"/>
    </source>
</evidence>